<feature type="compositionally biased region" description="Low complexity" evidence="5">
    <location>
        <begin position="412"/>
        <end position="428"/>
    </location>
</feature>
<feature type="domain" description="LysM" evidence="6">
    <location>
        <begin position="756"/>
        <end position="799"/>
    </location>
</feature>
<dbReference type="CDD" id="cd00118">
    <property type="entry name" value="LysM"/>
    <property type="match status" value="7"/>
</dbReference>
<evidence type="ECO:0000259" key="6">
    <source>
        <dbReference type="PROSITE" id="PS51782"/>
    </source>
</evidence>
<dbReference type="Pfam" id="PF01476">
    <property type="entry name" value="LysM"/>
    <property type="match status" value="7"/>
</dbReference>
<feature type="domain" description="LysM" evidence="6">
    <location>
        <begin position="567"/>
        <end position="610"/>
    </location>
</feature>
<keyword evidence="8" id="KW-1185">Reference proteome</keyword>
<dbReference type="PANTHER" id="PTHR33734:SF22">
    <property type="entry name" value="MEMBRANE-BOUND LYTIC MUREIN TRANSGLYCOSYLASE D"/>
    <property type="match status" value="1"/>
</dbReference>
<proteinExistence type="inferred from homology"/>
<feature type="domain" description="LysM" evidence="6">
    <location>
        <begin position="428"/>
        <end position="471"/>
    </location>
</feature>
<feature type="region of interest" description="Disordered" evidence="5">
    <location>
        <begin position="546"/>
        <end position="566"/>
    </location>
</feature>
<dbReference type="Proteomes" id="UP000287605">
    <property type="component" value="Unassembled WGS sequence"/>
</dbReference>
<dbReference type="GO" id="GO:0008932">
    <property type="term" value="F:lytic endotransglycosylase activity"/>
    <property type="evidence" value="ECO:0007669"/>
    <property type="project" value="TreeGrafter"/>
</dbReference>
<dbReference type="AlphaFoldDB" id="A0A430AYE1"/>
<keyword evidence="3" id="KW-0081">Bacteriolytic enzyme</keyword>
<organism evidence="7 8">
    <name type="scientific">Vagococcus elongatus</name>
    <dbReference type="NCBI Taxonomy" id="180344"/>
    <lineage>
        <taxon>Bacteria</taxon>
        <taxon>Bacillati</taxon>
        <taxon>Bacillota</taxon>
        <taxon>Bacilli</taxon>
        <taxon>Lactobacillales</taxon>
        <taxon>Enterococcaceae</taxon>
        <taxon>Vagococcus</taxon>
    </lineage>
</organism>
<feature type="compositionally biased region" description="Acidic residues" evidence="5">
    <location>
        <begin position="111"/>
        <end position="127"/>
    </location>
</feature>
<dbReference type="Pfam" id="PF01832">
    <property type="entry name" value="Glucosaminidase"/>
    <property type="match status" value="1"/>
</dbReference>
<dbReference type="GO" id="GO:0042742">
    <property type="term" value="P:defense response to bacterium"/>
    <property type="evidence" value="ECO:0007669"/>
    <property type="project" value="UniProtKB-KW"/>
</dbReference>
<feature type="domain" description="LysM" evidence="6">
    <location>
        <begin position="498"/>
        <end position="541"/>
    </location>
</feature>
<gene>
    <name evidence="7" type="ORF">CBF29_05285</name>
</gene>
<sequence>MKKMSEKRSERKRNNHPKSPVIFRKGASLLSASMVVGSALVPTLEGIKTVKASELDPEQPKMIDQQETEKLPDIETTKSSEADEITVNSQEETVGSSEEIIENGEPSGENVNEESTEEVLYEGEEGIPDGPIVTEEKELKENAFPTGMVAMYRSARSYSAFSSEQDFIQTIGDQARTVAARNDLYASIMIAQAILESGWGSSALSLPPNHNLFGIKGSYQGQSVTMQTWEHINGKDIIVPAAFRKYPSYSESLQDNANVLRNTSFSAGNYFYSGAWKSNTRSFRDATAWLTGRYATDPAYGSKLNSIIDRYGLTSYDTQGGSGNTNTGNENTGNSGNNSGGTVVTPPTAPDNNSTKHTVRAGDTLYGIALKYGVTVAQLKSWNNLKSDTIYVGNVLTVKNSVSGGVSGGGTSSNNNQNNSNNNQSTNGTYTIKAGDTLYGIALKHGVTVAQLKSWNNLSSDMIYVGQTLKLNTSGSSSSGSGNTGSSGNQSSTPSGNTTHTVKAGDTLYGLGLKYGVTVAQLRTWNNLKSDTIFIGQQLKINSKGAATGNSNTTNNTNNSASTDSTKSYTVKSGDTLYGIALKYNVSVSQLKSWNGLSSDLIYVGQKIKLKTSTSAGTTAPSNNQSTNTTASYTIKSGDTLYGIAAKYGVTVSQLKSWNNLKSDVIYVGGKLKISSSSSNTSNPNKTETSANTSTSKTTYTIKSGDTLFAIAAKYGVSVAQLKSWNSLKNDIIHVGQKLNVNQSASTSTKPASGSSFYSVKAGDSLWKISGDKGVSVSQLKQWNQLTNDLIYVGQSLRVK</sequence>
<evidence type="ECO:0000256" key="1">
    <source>
        <dbReference type="ARBA" id="ARBA00010266"/>
    </source>
</evidence>
<feature type="region of interest" description="Disordered" evidence="5">
    <location>
        <begin position="407"/>
        <end position="428"/>
    </location>
</feature>
<feature type="region of interest" description="Disordered" evidence="5">
    <location>
        <begin position="474"/>
        <end position="501"/>
    </location>
</feature>
<dbReference type="PROSITE" id="PS51782">
    <property type="entry name" value="LYSM"/>
    <property type="match status" value="7"/>
</dbReference>
<dbReference type="GO" id="GO:0031640">
    <property type="term" value="P:killing of cells of another organism"/>
    <property type="evidence" value="ECO:0007669"/>
    <property type="project" value="UniProtKB-KW"/>
</dbReference>
<evidence type="ECO:0000256" key="5">
    <source>
        <dbReference type="SAM" id="MobiDB-lite"/>
    </source>
</evidence>
<feature type="region of interest" description="Disordered" evidence="5">
    <location>
        <begin position="319"/>
        <end position="358"/>
    </location>
</feature>
<feature type="domain" description="LysM" evidence="6">
    <location>
        <begin position="355"/>
        <end position="398"/>
    </location>
</feature>
<dbReference type="PANTHER" id="PTHR33734">
    <property type="entry name" value="LYSM DOMAIN-CONTAINING GPI-ANCHORED PROTEIN 2"/>
    <property type="match status" value="1"/>
</dbReference>
<dbReference type="Gene3D" id="4.10.80.30">
    <property type="entry name" value="DNA polymerase, domain 6"/>
    <property type="match status" value="1"/>
</dbReference>
<keyword evidence="2" id="KW-0929">Antimicrobial</keyword>
<evidence type="ECO:0000313" key="8">
    <source>
        <dbReference type="Proteomes" id="UP000287605"/>
    </source>
</evidence>
<dbReference type="InterPro" id="IPR036779">
    <property type="entry name" value="LysM_dom_sf"/>
</dbReference>
<name>A0A430AYE1_9ENTE</name>
<feature type="region of interest" description="Disordered" evidence="5">
    <location>
        <begin position="675"/>
        <end position="696"/>
    </location>
</feature>
<dbReference type="Gene3D" id="3.10.350.10">
    <property type="entry name" value="LysM domain"/>
    <property type="match status" value="7"/>
</dbReference>
<feature type="domain" description="LysM" evidence="6">
    <location>
        <begin position="698"/>
        <end position="741"/>
    </location>
</feature>
<feature type="compositionally biased region" description="Low complexity" evidence="5">
    <location>
        <begin position="474"/>
        <end position="499"/>
    </location>
</feature>
<feature type="region of interest" description="Disordered" evidence="5">
    <location>
        <begin position="1"/>
        <end position="22"/>
    </location>
</feature>
<protein>
    <recommendedName>
        <fullName evidence="4">Peptidoglycan hydrolase</fullName>
    </recommendedName>
</protein>
<evidence type="ECO:0000256" key="3">
    <source>
        <dbReference type="ARBA" id="ARBA00022638"/>
    </source>
</evidence>
<evidence type="ECO:0000256" key="2">
    <source>
        <dbReference type="ARBA" id="ARBA00022529"/>
    </source>
</evidence>
<dbReference type="InterPro" id="IPR002901">
    <property type="entry name" value="MGlyc_endo_b_GlcNAc-like_dom"/>
</dbReference>
<feature type="compositionally biased region" description="Polar residues" evidence="5">
    <location>
        <begin position="86"/>
        <end position="96"/>
    </location>
</feature>
<comment type="caution">
    <text evidence="7">The sequence shown here is derived from an EMBL/GenBank/DDBJ whole genome shotgun (WGS) entry which is preliminary data.</text>
</comment>
<dbReference type="SUPFAM" id="SSF54106">
    <property type="entry name" value="LysM domain"/>
    <property type="match status" value="7"/>
</dbReference>
<feature type="region of interest" description="Disordered" evidence="5">
    <location>
        <begin position="75"/>
        <end position="130"/>
    </location>
</feature>
<evidence type="ECO:0000256" key="4">
    <source>
        <dbReference type="ARBA" id="ARBA00032108"/>
    </source>
</evidence>
<dbReference type="GO" id="GO:0004040">
    <property type="term" value="F:amidase activity"/>
    <property type="evidence" value="ECO:0007669"/>
    <property type="project" value="InterPro"/>
</dbReference>
<accession>A0A430AYE1</accession>
<reference evidence="7 8" key="1">
    <citation type="submission" date="2017-05" db="EMBL/GenBank/DDBJ databases">
        <title>Vagococcus spp. assemblies.</title>
        <authorList>
            <person name="Gulvik C.A."/>
        </authorList>
    </citation>
    <scope>NUCLEOTIDE SEQUENCE [LARGE SCALE GENOMIC DNA]</scope>
    <source>
        <strain evidence="7 8">CCUG 51432</strain>
    </source>
</reference>
<feature type="compositionally biased region" description="Low complexity" evidence="5">
    <location>
        <begin position="324"/>
        <end position="342"/>
    </location>
</feature>
<evidence type="ECO:0000313" key="7">
    <source>
        <dbReference type="EMBL" id="RSU13083.1"/>
    </source>
</evidence>
<comment type="similarity">
    <text evidence="1">Belongs to the glycosyl hydrolase 73 family.</text>
</comment>
<dbReference type="SMART" id="SM00047">
    <property type="entry name" value="LYZ2"/>
    <property type="match status" value="1"/>
</dbReference>
<dbReference type="EMBL" id="NGKA01000006">
    <property type="protein sequence ID" value="RSU13083.1"/>
    <property type="molecule type" value="Genomic_DNA"/>
</dbReference>
<dbReference type="SMART" id="SM00257">
    <property type="entry name" value="LysM"/>
    <property type="match status" value="7"/>
</dbReference>
<feature type="domain" description="LysM" evidence="6">
    <location>
        <begin position="631"/>
        <end position="674"/>
    </location>
</feature>
<dbReference type="InterPro" id="IPR018392">
    <property type="entry name" value="LysM"/>
</dbReference>
<dbReference type="Gene3D" id="1.10.530.10">
    <property type="match status" value="1"/>
</dbReference>